<keyword evidence="2" id="KW-1185">Reference proteome</keyword>
<dbReference type="Proteomes" id="UP001497472">
    <property type="component" value="Unassembled WGS sequence"/>
</dbReference>
<organism evidence="1 2">
    <name type="scientific">Leptosia nina</name>
    <dbReference type="NCBI Taxonomy" id="320188"/>
    <lineage>
        <taxon>Eukaryota</taxon>
        <taxon>Metazoa</taxon>
        <taxon>Ecdysozoa</taxon>
        <taxon>Arthropoda</taxon>
        <taxon>Hexapoda</taxon>
        <taxon>Insecta</taxon>
        <taxon>Pterygota</taxon>
        <taxon>Neoptera</taxon>
        <taxon>Endopterygota</taxon>
        <taxon>Lepidoptera</taxon>
        <taxon>Glossata</taxon>
        <taxon>Ditrysia</taxon>
        <taxon>Papilionoidea</taxon>
        <taxon>Pieridae</taxon>
        <taxon>Pierinae</taxon>
        <taxon>Leptosia</taxon>
    </lineage>
</organism>
<dbReference type="AlphaFoldDB" id="A0AAV1J6S5"/>
<gene>
    <name evidence="1" type="ORF">LNINA_LOCUS3995</name>
</gene>
<protein>
    <submittedName>
        <fullName evidence="1">Uncharacterized protein</fullName>
    </submittedName>
</protein>
<evidence type="ECO:0000313" key="2">
    <source>
        <dbReference type="Proteomes" id="UP001497472"/>
    </source>
</evidence>
<dbReference type="EMBL" id="CAVLEF010000005">
    <property type="protein sequence ID" value="CAK1544232.1"/>
    <property type="molecule type" value="Genomic_DNA"/>
</dbReference>
<comment type="caution">
    <text evidence="1">The sequence shown here is derived from an EMBL/GenBank/DDBJ whole genome shotgun (WGS) entry which is preliminary data.</text>
</comment>
<evidence type="ECO:0000313" key="1">
    <source>
        <dbReference type="EMBL" id="CAK1544232.1"/>
    </source>
</evidence>
<sequence length="93" mass="10095">MRPRSNSPQRPFRGCGGANIRGTSFVDRFVLECHPVPDGRGEGTGERSPSQVRGIRARVLFVSAPALSPQSSRISNFALDLSVLVFLKGCHTK</sequence>
<proteinExistence type="predicted"/>
<name>A0AAV1J6S5_9NEOP</name>
<accession>A0AAV1J6S5</accession>
<reference evidence="1 2" key="1">
    <citation type="submission" date="2023-11" db="EMBL/GenBank/DDBJ databases">
        <authorList>
            <person name="Okamura Y."/>
        </authorList>
    </citation>
    <scope>NUCLEOTIDE SEQUENCE [LARGE SCALE GENOMIC DNA]</scope>
</reference>